<sequence>MKTIGLIGGMSWESTSHYYATINREINRRLGGFHSAKILLVSVDFADIENLQSAGNWQAAGNLLAHAALQLQAAGAECIVICTNTMHKVASQIELAVKIPLLHIADATGRALVAKQIKQVALLGTAFTMSQDFYKRRLADNFPLSVSVPNAEDQEAIHHIIYQELCQGVITEASRETYITIMNKLHQQGAQAIILGCTEIGLLVSADHTSIPLFDTTLIHSLAAVDFALS</sequence>
<evidence type="ECO:0000256" key="2">
    <source>
        <dbReference type="ARBA" id="ARBA00023235"/>
    </source>
</evidence>
<proteinExistence type="inferred from homology"/>
<organism evidence="3 4">
    <name type="scientific">Simiduia curdlanivorans</name>
    <dbReference type="NCBI Taxonomy" id="1492769"/>
    <lineage>
        <taxon>Bacteria</taxon>
        <taxon>Pseudomonadati</taxon>
        <taxon>Pseudomonadota</taxon>
        <taxon>Gammaproteobacteria</taxon>
        <taxon>Cellvibrionales</taxon>
        <taxon>Cellvibrionaceae</taxon>
        <taxon>Simiduia</taxon>
    </lineage>
</organism>
<keyword evidence="4" id="KW-1185">Reference proteome</keyword>
<dbReference type="Proteomes" id="UP001595840">
    <property type="component" value="Unassembled WGS sequence"/>
</dbReference>
<dbReference type="PANTHER" id="PTHR21198:SF7">
    <property type="entry name" value="ASPARTATE-GLUTAMATE RACEMASE FAMILY"/>
    <property type="match status" value="1"/>
</dbReference>
<dbReference type="PANTHER" id="PTHR21198">
    <property type="entry name" value="GLUTAMATE RACEMASE"/>
    <property type="match status" value="1"/>
</dbReference>
<dbReference type="InterPro" id="IPR015942">
    <property type="entry name" value="Asp/Glu/hydantoin_racemase"/>
</dbReference>
<dbReference type="InterPro" id="IPR004380">
    <property type="entry name" value="Asp_race"/>
</dbReference>
<evidence type="ECO:0000313" key="4">
    <source>
        <dbReference type="Proteomes" id="UP001595840"/>
    </source>
</evidence>
<dbReference type="Gene3D" id="3.40.50.1860">
    <property type="match status" value="2"/>
</dbReference>
<name>A0ABV8UYU2_9GAMM</name>
<dbReference type="SUPFAM" id="SSF53681">
    <property type="entry name" value="Aspartate/glutamate racemase"/>
    <property type="match status" value="2"/>
</dbReference>
<gene>
    <name evidence="3" type="ORF">ACFOX3_00935</name>
</gene>
<dbReference type="EMBL" id="JBHSCX010000001">
    <property type="protein sequence ID" value="MFC4360841.1"/>
    <property type="molecule type" value="Genomic_DNA"/>
</dbReference>
<keyword evidence="2" id="KW-0413">Isomerase</keyword>
<dbReference type="NCBIfam" id="TIGR00035">
    <property type="entry name" value="asp_race"/>
    <property type="match status" value="1"/>
</dbReference>
<comment type="similarity">
    <text evidence="1">Belongs to the aspartate/glutamate racemases family.</text>
</comment>
<evidence type="ECO:0000256" key="1">
    <source>
        <dbReference type="ARBA" id="ARBA00007847"/>
    </source>
</evidence>
<dbReference type="Pfam" id="PF01177">
    <property type="entry name" value="Asp_Glu_race"/>
    <property type="match status" value="1"/>
</dbReference>
<comment type="caution">
    <text evidence="3">The sequence shown here is derived from an EMBL/GenBank/DDBJ whole genome shotgun (WGS) entry which is preliminary data.</text>
</comment>
<accession>A0ABV8UYU2</accession>
<dbReference type="InterPro" id="IPR001920">
    <property type="entry name" value="Asp/Glu_race"/>
</dbReference>
<reference evidence="4" key="1">
    <citation type="journal article" date="2019" name="Int. J. Syst. Evol. Microbiol.">
        <title>The Global Catalogue of Microorganisms (GCM) 10K type strain sequencing project: providing services to taxonomists for standard genome sequencing and annotation.</title>
        <authorList>
            <consortium name="The Broad Institute Genomics Platform"/>
            <consortium name="The Broad Institute Genome Sequencing Center for Infectious Disease"/>
            <person name="Wu L."/>
            <person name="Ma J."/>
        </authorList>
    </citation>
    <scope>NUCLEOTIDE SEQUENCE [LARGE SCALE GENOMIC DNA]</scope>
    <source>
        <strain evidence="4">CECT 8570</strain>
    </source>
</reference>
<protein>
    <submittedName>
        <fullName evidence="3">Aspartate/glutamate racemase family protein</fullName>
    </submittedName>
</protein>
<dbReference type="RefSeq" id="WP_290264749.1">
    <property type="nucleotide sequence ID" value="NZ_JAUFQG010000006.1"/>
</dbReference>
<evidence type="ECO:0000313" key="3">
    <source>
        <dbReference type="EMBL" id="MFC4360841.1"/>
    </source>
</evidence>